<reference evidence="9 10" key="1">
    <citation type="submission" date="2018-03" db="EMBL/GenBank/DDBJ databases">
        <title>Genomic Encyclopedia of Archaeal and Bacterial Type Strains, Phase II (KMG-II): from individual species to whole genera.</title>
        <authorList>
            <person name="Goeker M."/>
        </authorList>
    </citation>
    <scope>NUCLEOTIDE SEQUENCE [LARGE SCALE GENOMIC DNA]</scope>
    <source>
        <strain evidence="9 10">DSM 17586</strain>
    </source>
</reference>
<evidence type="ECO:0000259" key="8">
    <source>
        <dbReference type="PROSITE" id="PS50192"/>
    </source>
</evidence>
<evidence type="ECO:0000256" key="1">
    <source>
        <dbReference type="ARBA" id="ARBA00004429"/>
    </source>
</evidence>
<dbReference type="PROSITE" id="PS50111">
    <property type="entry name" value="CHEMOTAXIS_TRANSDUC_2"/>
    <property type="match status" value="1"/>
</dbReference>
<evidence type="ECO:0000313" key="9">
    <source>
        <dbReference type="EMBL" id="PSL16850.1"/>
    </source>
</evidence>
<dbReference type="PANTHER" id="PTHR32089:SF120">
    <property type="entry name" value="METHYL-ACCEPTING CHEMOTAXIS PROTEIN TLPQ"/>
    <property type="match status" value="1"/>
</dbReference>
<dbReference type="Gene3D" id="1.10.287.950">
    <property type="entry name" value="Methyl-accepting chemotaxis protein"/>
    <property type="match status" value="1"/>
</dbReference>
<evidence type="ECO:0000256" key="5">
    <source>
        <dbReference type="PROSITE-ProRule" id="PRU00284"/>
    </source>
</evidence>
<dbReference type="EMBL" id="PYGI01000001">
    <property type="protein sequence ID" value="PSL16850.1"/>
    <property type="molecule type" value="Genomic_DNA"/>
</dbReference>
<dbReference type="SUPFAM" id="SSF58104">
    <property type="entry name" value="Methyl-accepting chemotaxis protein (MCP) signaling domain"/>
    <property type="match status" value="1"/>
</dbReference>
<evidence type="ECO:0000259" key="7">
    <source>
        <dbReference type="PROSITE" id="PS50111"/>
    </source>
</evidence>
<name>A0A2P8F562_9GAMM</name>
<dbReference type="InterPro" id="IPR000727">
    <property type="entry name" value="T_SNARE_dom"/>
</dbReference>
<keyword evidence="2" id="KW-0997">Cell inner membrane</keyword>
<comment type="similarity">
    <text evidence="4">Belongs to the methyl-accepting chemotaxis (MCP) protein family.</text>
</comment>
<organism evidence="9 10">
    <name type="scientific">Marinobacterium halophilum</name>
    <dbReference type="NCBI Taxonomy" id="267374"/>
    <lineage>
        <taxon>Bacteria</taxon>
        <taxon>Pseudomonadati</taxon>
        <taxon>Pseudomonadota</taxon>
        <taxon>Gammaproteobacteria</taxon>
        <taxon>Oceanospirillales</taxon>
        <taxon>Oceanospirillaceae</taxon>
        <taxon>Marinobacterium</taxon>
    </lineage>
</organism>
<keyword evidence="6" id="KW-1133">Transmembrane helix</keyword>
<gene>
    <name evidence="9" type="ORF">CLV44_101250</name>
</gene>
<dbReference type="InterPro" id="IPR004089">
    <property type="entry name" value="MCPsignal_dom"/>
</dbReference>
<comment type="subcellular location">
    <subcellularLocation>
        <location evidence="1">Cell inner membrane</location>
        <topology evidence="1">Multi-pass membrane protein</topology>
    </subcellularLocation>
</comment>
<evidence type="ECO:0000256" key="2">
    <source>
        <dbReference type="ARBA" id="ARBA00022519"/>
    </source>
</evidence>
<feature type="domain" description="T-SNARE coiled-coil homology" evidence="8">
    <location>
        <begin position="472"/>
        <end position="534"/>
    </location>
</feature>
<evidence type="ECO:0000256" key="4">
    <source>
        <dbReference type="ARBA" id="ARBA00029447"/>
    </source>
</evidence>
<keyword evidence="6" id="KW-0472">Membrane</keyword>
<feature type="transmembrane region" description="Helical" evidence="6">
    <location>
        <begin position="6"/>
        <end position="26"/>
    </location>
</feature>
<dbReference type="FunFam" id="1.10.287.950:FF:000001">
    <property type="entry name" value="Methyl-accepting chemotaxis sensory transducer"/>
    <property type="match status" value="1"/>
</dbReference>
<dbReference type="SMART" id="SM00283">
    <property type="entry name" value="MA"/>
    <property type="match status" value="1"/>
</dbReference>
<dbReference type="GO" id="GO:0007165">
    <property type="term" value="P:signal transduction"/>
    <property type="evidence" value="ECO:0007669"/>
    <property type="project" value="UniProtKB-KW"/>
</dbReference>
<dbReference type="InterPro" id="IPR024478">
    <property type="entry name" value="HlyB_4HB_MCP"/>
</dbReference>
<evidence type="ECO:0000256" key="6">
    <source>
        <dbReference type="SAM" id="Phobius"/>
    </source>
</evidence>
<evidence type="ECO:0000256" key="3">
    <source>
        <dbReference type="ARBA" id="ARBA00023224"/>
    </source>
</evidence>
<dbReference type="PROSITE" id="PS50192">
    <property type="entry name" value="T_SNARE"/>
    <property type="match status" value="1"/>
</dbReference>
<accession>A0A2P8F562</accession>
<keyword evidence="2" id="KW-1003">Cell membrane</keyword>
<evidence type="ECO:0000313" key="10">
    <source>
        <dbReference type="Proteomes" id="UP000242133"/>
    </source>
</evidence>
<dbReference type="GO" id="GO:0006935">
    <property type="term" value="P:chemotaxis"/>
    <property type="evidence" value="ECO:0007669"/>
    <property type="project" value="UniProtKB-ARBA"/>
</dbReference>
<keyword evidence="3 5" id="KW-0807">Transducer</keyword>
<dbReference type="RefSeq" id="WP_170069224.1">
    <property type="nucleotide sequence ID" value="NZ_PYGI01000001.1"/>
</dbReference>
<protein>
    <submittedName>
        <fullName evidence="9">Methyl-accepting chemotaxis protein</fullName>
    </submittedName>
</protein>
<feature type="domain" description="Methyl-accepting transducer" evidence="7">
    <location>
        <begin position="285"/>
        <end position="521"/>
    </location>
</feature>
<sequence length="558" mass="60314">MHNLSLKAMLTGGFASIAFILLLVGSMSLKAVINMKEDVEEIGHERIDAVDLLSQINTERLVIRGQSLLVTLYPDLSNQAINVHRATYQERIASWLTLDQLLAQYNAIPRTEQGEAMYQELKASIGRWRLQTTPLDELIKALSQAQTVDHYNELFTQYKKQFQNMRESSEVMAAQLLTLVERNKQLTSDVVADASLEADASVLNTIIAVILGFALALGAGIYITRTVLSQLGGEPVYVKEIVNTIAQGDFTAHIHLRDGDSGSLLASFADMVVTMRSMMKQIAEASVQVSAAAEELSASSTQTNTQVTLQQAEITQVATAMNEMAATVTDVAKNASSAADAAQVAHSETENGHRVVNEVIETIHHLASDIEKSTSNVMSLVQDSQEIGTVLDVIKDIAEQTNLLALNAAIEAARAGDHGRGFSVVADEVRLLASRTQASTEDIQKRIRKVQHSSTTTAAQMEHGKASSIKTVEHASQAGDALQTISSSVSAINDMNAQIATAAEEQSSVAEEINRNIITISQAIEETATAATQVTTASQELARLSSMLQNSVQRFKLN</sequence>
<dbReference type="CDD" id="cd11386">
    <property type="entry name" value="MCP_signal"/>
    <property type="match status" value="1"/>
</dbReference>
<dbReference type="Pfam" id="PF12729">
    <property type="entry name" value="4HB_MCP_1"/>
    <property type="match status" value="1"/>
</dbReference>
<proteinExistence type="inferred from homology"/>
<keyword evidence="10" id="KW-1185">Reference proteome</keyword>
<dbReference type="GO" id="GO:0005886">
    <property type="term" value="C:plasma membrane"/>
    <property type="evidence" value="ECO:0007669"/>
    <property type="project" value="UniProtKB-SubCell"/>
</dbReference>
<dbReference type="PANTHER" id="PTHR32089">
    <property type="entry name" value="METHYL-ACCEPTING CHEMOTAXIS PROTEIN MCPB"/>
    <property type="match status" value="1"/>
</dbReference>
<dbReference type="AlphaFoldDB" id="A0A2P8F562"/>
<dbReference type="Pfam" id="PF00015">
    <property type="entry name" value="MCPsignal"/>
    <property type="match status" value="1"/>
</dbReference>
<comment type="caution">
    <text evidence="9">The sequence shown here is derived from an EMBL/GenBank/DDBJ whole genome shotgun (WGS) entry which is preliminary data.</text>
</comment>
<dbReference type="Proteomes" id="UP000242133">
    <property type="component" value="Unassembled WGS sequence"/>
</dbReference>
<keyword evidence="6" id="KW-0812">Transmembrane</keyword>
<feature type="transmembrane region" description="Helical" evidence="6">
    <location>
        <begin position="202"/>
        <end position="223"/>
    </location>
</feature>